<dbReference type="AlphaFoldDB" id="A0A5B9D8F4"/>
<dbReference type="RefSeq" id="WP_147661966.1">
    <property type="nucleotide sequence ID" value="NZ_CP042905.2"/>
</dbReference>
<dbReference type="EMBL" id="CP042905">
    <property type="protein sequence ID" value="QEE15040.1"/>
    <property type="molecule type" value="Genomic_DNA"/>
</dbReference>
<sequence length="208" mass="24159">MFSKKIRLDSKSRNKTVSVATTLVLMAIAELEDDPLNKARVVYGYQIMQHLQNKYSWNVKSGTVYPILKKLKQDNLIVMQTNMQKDSNRQQIFYKINKFGRKLIDEIISLNPEALDMALKEGNIHDDTQVKEISKIPKKNFTTQYLAPILIHFEDKISKMVSLDTPKDELETLQKEIEKSIEQIEACNILLKSHITRIVNYMDLQSNE</sequence>
<dbReference type="GeneID" id="41328861"/>
<dbReference type="InterPro" id="IPR036388">
    <property type="entry name" value="WH-like_DNA-bd_sf"/>
</dbReference>
<dbReference type="InterPro" id="IPR005149">
    <property type="entry name" value="Tscrpt_reg_PadR_N"/>
</dbReference>
<dbReference type="InterPro" id="IPR036390">
    <property type="entry name" value="WH_DNA-bd_sf"/>
</dbReference>
<reference evidence="2 3" key="2">
    <citation type="journal article" date="2024" name="Int. J. Syst. Evol. Microbiol.">
        <title>Promethearchaeum syntrophicum gen. nov., sp. nov., an anaerobic, obligately syntrophic archaeon, the first isolate of the lineage 'Asgard' archaea, and proposal of the new archaeal phylum Promethearchaeota phyl. nov. and kingdom Promethearchaeati regn. nov.</title>
        <authorList>
            <person name="Imachi H."/>
            <person name="Nobu M.K."/>
            <person name="Kato S."/>
            <person name="Takaki Y."/>
            <person name="Miyazaki M."/>
            <person name="Miyata M."/>
            <person name="Ogawara M."/>
            <person name="Saito Y."/>
            <person name="Sakai S."/>
            <person name="Tahara Y.O."/>
            <person name="Takano Y."/>
            <person name="Tasumi E."/>
            <person name="Uematsu K."/>
            <person name="Yoshimura T."/>
            <person name="Itoh T."/>
            <person name="Ohkuma M."/>
            <person name="Takai K."/>
        </authorList>
    </citation>
    <scope>NUCLEOTIDE SEQUENCE [LARGE SCALE GENOMIC DNA]</scope>
    <source>
        <strain evidence="2 3">MK-D1</strain>
    </source>
</reference>
<protein>
    <submittedName>
        <fullName evidence="2">PadR family transcriptional regulator</fullName>
    </submittedName>
</protein>
<reference evidence="2 3" key="1">
    <citation type="journal article" date="2020" name="Nature">
        <title>Isolation of an archaeon at the prokaryote-eukaryote interface.</title>
        <authorList>
            <person name="Imachi H."/>
            <person name="Nobu M.K."/>
            <person name="Nakahara N."/>
            <person name="Morono Y."/>
            <person name="Ogawara M."/>
            <person name="Takaki Y."/>
            <person name="Takano Y."/>
            <person name="Uematsu K."/>
            <person name="Ikuta T."/>
            <person name="Ito M."/>
            <person name="Matsui Y."/>
            <person name="Miyazaki M."/>
            <person name="Murata K."/>
            <person name="Saito Y."/>
            <person name="Sakai S."/>
            <person name="Song C."/>
            <person name="Tasumi E."/>
            <person name="Yamanaka Y."/>
            <person name="Yamaguchi T."/>
            <person name="Kamagata Y."/>
            <person name="Tamaki H."/>
            <person name="Takai K."/>
        </authorList>
    </citation>
    <scope>NUCLEOTIDE SEQUENCE [LARGE SCALE GENOMIC DNA]</scope>
    <source>
        <strain evidence="2 3">MK-D1</strain>
    </source>
</reference>
<feature type="domain" description="Transcription regulator PadR N-terminal" evidence="1">
    <location>
        <begin position="41"/>
        <end position="104"/>
    </location>
</feature>
<dbReference type="SUPFAM" id="SSF46785">
    <property type="entry name" value="Winged helix' DNA-binding domain"/>
    <property type="match status" value="1"/>
</dbReference>
<gene>
    <name evidence="2" type="ORF">DSAG12_00863</name>
</gene>
<accession>A0A5B9D8F4</accession>
<dbReference type="Pfam" id="PF03551">
    <property type="entry name" value="PadR"/>
    <property type="match status" value="1"/>
</dbReference>
<evidence type="ECO:0000259" key="1">
    <source>
        <dbReference type="Pfam" id="PF03551"/>
    </source>
</evidence>
<evidence type="ECO:0000313" key="2">
    <source>
        <dbReference type="EMBL" id="QEE15040.1"/>
    </source>
</evidence>
<dbReference type="Gene3D" id="1.10.10.10">
    <property type="entry name" value="Winged helix-like DNA-binding domain superfamily/Winged helix DNA-binding domain"/>
    <property type="match status" value="1"/>
</dbReference>
<name>A0A5B9D8F4_9ARCH</name>
<dbReference type="PANTHER" id="PTHR33169:SF14">
    <property type="entry name" value="TRANSCRIPTIONAL REGULATOR RV3488"/>
    <property type="match status" value="1"/>
</dbReference>
<evidence type="ECO:0000313" key="3">
    <source>
        <dbReference type="Proteomes" id="UP000321408"/>
    </source>
</evidence>
<dbReference type="Proteomes" id="UP000321408">
    <property type="component" value="Chromosome"/>
</dbReference>
<organism evidence="2 3">
    <name type="scientific">Promethearchaeum syntrophicum</name>
    <dbReference type="NCBI Taxonomy" id="2594042"/>
    <lineage>
        <taxon>Archaea</taxon>
        <taxon>Promethearchaeati</taxon>
        <taxon>Promethearchaeota</taxon>
        <taxon>Promethearchaeia</taxon>
        <taxon>Promethearchaeales</taxon>
        <taxon>Promethearchaeaceae</taxon>
        <taxon>Promethearchaeum</taxon>
    </lineage>
</organism>
<dbReference type="OrthoDB" id="56053at2157"/>
<dbReference type="InterPro" id="IPR052509">
    <property type="entry name" value="Metal_resp_DNA-bind_regulator"/>
</dbReference>
<dbReference type="KEGG" id="psyt:DSAG12_00863"/>
<proteinExistence type="predicted"/>
<keyword evidence="3" id="KW-1185">Reference proteome</keyword>
<dbReference type="PANTHER" id="PTHR33169">
    <property type="entry name" value="PADR-FAMILY TRANSCRIPTIONAL REGULATOR"/>
    <property type="match status" value="1"/>
</dbReference>